<organism evidence="6 9">
    <name type="scientific">Allgaiera indica</name>
    <dbReference type="NCBI Taxonomy" id="765699"/>
    <lineage>
        <taxon>Bacteria</taxon>
        <taxon>Pseudomonadati</taxon>
        <taxon>Pseudomonadota</taxon>
        <taxon>Alphaproteobacteria</taxon>
        <taxon>Rhodobacterales</taxon>
        <taxon>Paracoccaceae</taxon>
        <taxon>Allgaiera</taxon>
    </lineage>
</organism>
<dbReference type="InterPro" id="IPR020846">
    <property type="entry name" value="MFS_dom"/>
</dbReference>
<sequence>MVRDTGLDGAERTPWAMILAAFASSFIGIGLARFAYTPLIPALVSHGWFTDAAAFYLGAANLAGYLAGALVAPALVRRIGGRQMLRLMMALACLSFFACAVPLSFAWFFVWRALSGLTGGVLMVSAAPAVLPHVPARLRGQASGAIFTGVGLGALLSGTLIPVLLRLGLPATWIALGLASTVLCVLTWWSWPDYRPAPDTAAPPARGQARALRKLYACYGLDAAALVPHMVFLVAFVDSAAGHGFAGGAVAWSMFGLGAMAGPFTLGALADRLGFGRILRLGFAVQFLAIGVLALTHSYPVILISAFIGGAFTPGIAPLALGRVREILHDAPHRQHGAWSRATASFAVMQAVGAYGLSWLYSQTRSYPLLFALGAACVLLALAVDLLRRPEAHTAPDASEPDPGQA</sequence>
<evidence type="ECO:0000313" key="6">
    <source>
        <dbReference type="EMBL" id="GHE04620.1"/>
    </source>
</evidence>
<feature type="transmembrane region" description="Helical" evidence="4">
    <location>
        <begin position="249"/>
        <end position="270"/>
    </location>
</feature>
<evidence type="ECO:0000256" key="1">
    <source>
        <dbReference type="ARBA" id="ARBA00022692"/>
    </source>
</evidence>
<dbReference type="Gene3D" id="1.20.1250.20">
    <property type="entry name" value="MFS general substrate transporter like domains"/>
    <property type="match status" value="2"/>
</dbReference>
<accession>A0AAN5A112</accession>
<dbReference type="Pfam" id="PF06779">
    <property type="entry name" value="MFS_4"/>
    <property type="match status" value="1"/>
</dbReference>
<reference evidence="6" key="3">
    <citation type="submission" date="2023-06" db="EMBL/GenBank/DDBJ databases">
        <authorList>
            <person name="Sun Q."/>
            <person name="Zhou Y."/>
        </authorList>
    </citation>
    <scope>NUCLEOTIDE SEQUENCE</scope>
    <source>
        <strain evidence="6">CGMCC 1.10859</strain>
    </source>
</reference>
<dbReference type="EMBL" id="FNOB01000017">
    <property type="protein sequence ID" value="SDX48168.1"/>
    <property type="molecule type" value="Genomic_DNA"/>
</dbReference>
<evidence type="ECO:0000259" key="5">
    <source>
        <dbReference type="PROSITE" id="PS50850"/>
    </source>
</evidence>
<feature type="transmembrane region" description="Helical" evidence="4">
    <location>
        <begin position="342"/>
        <end position="361"/>
    </location>
</feature>
<dbReference type="InterPro" id="IPR036259">
    <property type="entry name" value="MFS_trans_sf"/>
</dbReference>
<gene>
    <name evidence="6" type="ORF">GCM10008024_32390</name>
    <name evidence="7" type="ORF">SAMN05444006_11759</name>
</gene>
<dbReference type="Proteomes" id="UP000634647">
    <property type="component" value="Unassembled WGS sequence"/>
</dbReference>
<dbReference type="GO" id="GO:0005886">
    <property type="term" value="C:plasma membrane"/>
    <property type="evidence" value="ECO:0007669"/>
    <property type="project" value="TreeGrafter"/>
</dbReference>
<reference evidence="6" key="1">
    <citation type="journal article" date="2014" name="Int. J. Syst. Evol. Microbiol.">
        <title>Complete genome sequence of Corynebacterium casei LMG S-19264T (=DSM 44701T), isolated from a smear-ripened cheese.</title>
        <authorList>
            <consortium name="US DOE Joint Genome Institute (JGI-PGF)"/>
            <person name="Walter F."/>
            <person name="Albersmeier A."/>
            <person name="Kalinowski J."/>
            <person name="Ruckert C."/>
        </authorList>
    </citation>
    <scope>NUCLEOTIDE SEQUENCE</scope>
    <source>
        <strain evidence="6">CGMCC 1.10859</strain>
    </source>
</reference>
<protein>
    <submittedName>
        <fullName evidence="6">MFS transporter</fullName>
    </submittedName>
    <submittedName>
        <fullName evidence="7">Predicted arabinose efflux permease, MFS family</fullName>
    </submittedName>
</protein>
<keyword evidence="8" id="KW-1185">Reference proteome</keyword>
<evidence type="ECO:0000256" key="3">
    <source>
        <dbReference type="ARBA" id="ARBA00023136"/>
    </source>
</evidence>
<dbReference type="SUPFAM" id="SSF103473">
    <property type="entry name" value="MFS general substrate transporter"/>
    <property type="match status" value="1"/>
</dbReference>
<keyword evidence="1 4" id="KW-0812">Transmembrane</keyword>
<feature type="transmembrane region" description="Helical" evidence="4">
    <location>
        <begin position="367"/>
        <end position="387"/>
    </location>
</feature>
<feature type="transmembrane region" description="Helical" evidence="4">
    <location>
        <begin position="301"/>
        <end position="321"/>
    </location>
</feature>
<reference evidence="7 8" key="2">
    <citation type="submission" date="2016-10" db="EMBL/GenBank/DDBJ databases">
        <authorList>
            <person name="Varghese N."/>
            <person name="Submissions S."/>
        </authorList>
    </citation>
    <scope>NUCLEOTIDE SEQUENCE [LARGE SCALE GENOMIC DNA]</scope>
    <source>
        <strain evidence="7 8">DSM 24802</strain>
    </source>
</reference>
<feature type="transmembrane region" description="Helical" evidence="4">
    <location>
        <begin position="277"/>
        <end position="295"/>
    </location>
</feature>
<keyword evidence="3 4" id="KW-0472">Membrane</keyword>
<evidence type="ECO:0000313" key="8">
    <source>
        <dbReference type="Proteomes" id="UP000199541"/>
    </source>
</evidence>
<evidence type="ECO:0000256" key="2">
    <source>
        <dbReference type="ARBA" id="ARBA00022989"/>
    </source>
</evidence>
<evidence type="ECO:0000313" key="7">
    <source>
        <dbReference type="EMBL" id="SDX48168.1"/>
    </source>
</evidence>
<feature type="transmembrane region" description="Helical" evidence="4">
    <location>
        <begin position="216"/>
        <end position="237"/>
    </location>
</feature>
<dbReference type="GO" id="GO:0022857">
    <property type="term" value="F:transmembrane transporter activity"/>
    <property type="evidence" value="ECO:0007669"/>
    <property type="project" value="InterPro"/>
</dbReference>
<feature type="transmembrane region" description="Helical" evidence="4">
    <location>
        <begin position="55"/>
        <end position="76"/>
    </location>
</feature>
<feature type="transmembrane region" description="Helical" evidence="4">
    <location>
        <begin position="15"/>
        <end position="35"/>
    </location>
</feature>
<feature type="transmembrane region" description="Helical" evidence="4">
    <location>
        <begin position="146"/>
        <end position="165"/>
    </location>
</feature>
<dbReference type="EMBL" id="BNAB01000018">
    <property type="protein sequence ID" value="GHE04620.1"/>
    <property type="molecule type" value="Genomic_DNA"/>
</dbReference>
<dbReference type="PANTHER" id="PTHR23537:SF1">
    <property type="entry name" value="SUGAR TRANSPORTER"/>
    <property type="match status" value="1"/>
</dbReference>
<comment type="caution">
    <text evidence="6">The sequence shown here is derived from an EMBL/GenBank/DDBJ whole genome shotgun (WGS) entry which is preliminary data.</text>
</comment>
<feature type="transmembrane region" description="Helical" evidence="4">
    <location>
        <begin position="88"/>
        <end position="110"/>
    </location>
</feature>
<keyword evidence="2 4" id="KW-1133">Transmembrane helix</keyword>
<dbReference type="PANTHER" id="PTHR23537">
    <property type="match status" value="1"/>
</dbReference>
<dbReference type="PROSITE" id="PS50850">
    <property type="entry name" value="MFS"/>
    <property type="match status" value="1"/>
</dbReference>
<feature type="transmembrane region" description="Helical" evidence="4">
    <location>
        <begin position="171"/>
        <end position="191"/>
    </location>
</feature>
<dbReference type="RefSeq" id="WP_081824871.1">
    <property type="nucleotide sequence ID" value="NZ_BNAB01000018.1"/>
</dbReference>
<proteinExistence type="predicted"/>
<dbReference type="InterPro" id="IPR010645">
    <property type="entry name" value="MFS_4"/>
</dbReference>
<evidence type="ECO:0000256" key="4">
    <source>
        <dbReference type="SAM" id="Phobius"/>
    </source>
</evidence>
<dbReference type="Proteomes" id="UP000199541">
    <property type="component" value="Unassembled WGS sequence"/>
</dbReference>
<dbReference type="AlphaFoldDB" id="A0AAN5A112"/>
<feature type="domain" description="Major facilitator superfamily (MFS) profile" evidence="5">
    <location>
        <begin position="16"/>
        <end position="393"/>
    </location>
</feature>
<name>A0AAN5A112_9RHOB</name>
<feature type="transmembrane region" description="Helical" evidence="4">
    <location>
        <begin position="116"/>
        <end position="134"/>
    </location>
</feature>
<evidence type="ECO:0000313" key="9">
    <source>
        <dbReference type="Proteomes" id="UP000634647"/>
    </source>
</evidence>